<keyword evidence="3 6" id="KW-0812">Transmembrane</keyword>
<protein>
    <recommendedName>
        <fullName evidence="6">TVP38/TMEM64 family membrane protein</fullName>
    </recommendedName>
</protein>
<dbReference type="InterPro" id="IPR032816">
    <property type="entry name" value="VTT_dom"/>
</dbReference>
<feature type="transmembrane region" description="Helical" evidence="6">
    <location>
        <begin position="148"/>
        <end position="172"/>
    </location>
</feature>
<evidence type="ECO:0000256" key="5">
    <source>
        <dbReference type="ARBA" id="ARBA00023136"/>
    </source>
</evidence>
<evidence type="ECO:0000313" key="9">
    <source>
        <dbReference type="Proteomes" id="UP001596047"/>
    </source>
</evidence>
<evidence type="ECO:0000256" key="1">
    <source>
        <dbReference type="ARBA" id="ARBA00004651"/>
    </source>
</evidence>
<name>A0ABW0W2S9_9BACL</name>
<accession>A0ABW0W2S9</accession>
<comment type="similarity">
    <text evidence="6">Belongs to the TVP38/TMEM64 family.</text>
</comment>
<gene>
    <name evidence="8" type="ORF">ACFPYJ_25085</name>
</gene>
<keyword evidence="2 6" id="KW-1003">Cell membrane</keyword>
<reference evidence="9" key="1">
    <citation type="journal article" date="2019" name="Int. J. Syst. Evol. Microbiol.">
        <title>The Global Catalogue of Microorganisms (GCM) 10K type strain sequencing project: providing services to taxonomists for standard genome sequencing and annotation.</title>
        <authorList>
            <consortium name="The Broad Institute Genomics Platform"/>
            <consortium name="The Broad Institute Genome Sequencing Center for Infectious Disease"/>
            <person name="Wu L."/>
            <person name="Ma J."/>
        </authorList>
    </citation>
    <scope>NUCLEOTIDE SEQUENCE [LARGE SCALE GENOMIC DNA]</scope>
    <source>
        <strain evidence="9">CGMCC 1.3240</strain>
    </source>
</reference>
<dbReference type="PANTHER" id="PTHR12677:SF59">
    <property type="entry name" value="GOLGI APPARATUS MEMBRANE PROTEIN TVP38-RELATED"/>
    <property type="match status" value="1"/>
</dbReference>
<sequence length="203" mass="22998">MKRWIVLLLYAAAIAAAWVYKDVLLDWMKHGHAPVYLAFIIVTALAFFPIVPFSVVIGLMGFLYGPVMGALLSWMAAWVAGMIMYGLFRYAFRAQGRALLARYSTLDRWTSLVEKHPFRFVLAARLMPVMPQYVVNCYAAVTGIRFPVYALASAIGKLPAMFVFAFIGRNIFSDTRSLILMLGVYALFLLIVYGAFRVWKRMN</sequence>
<keyword evidence="9" id="KW-1185">Reference proteome</keyword>
<proteinExistence type="inferred from homology"/>
<evidence type="ECO:0000256" key="4">
    <source>
        <dbReference type="ARBA" id="ARBA00022989"/>
    </source>
</evidence>
<evidence type="ECO:0000259" key="7">
    <source>
        <dbReference type="Pfam" id="PF09335"/>
    </source>
</evidence>
<dbReference type="PANTHER" id="PTHR12677">
    <property type="entry name" value="GOLGI APPARATUS MEMBRANE PROTEIN TVP38-RELATED"/>
    <property type="match status" value="1"/>
</dbReference>
<feature type="domain" description="VTT" evidence="7">
    <location>
        <begin position="51"/>
        <end position="169"/>
    </location>
</feature>
<organism evidence="8 9">
    <name type="scientific">Paenibacillus solisilvae</name>
    <dbReference type="NCBI Taxonomy" id="2486751"/>
    <lineage>
        <taxon>Bacteria</taxon>
        <taxon>Bacillati</taxon>
        <taxon>Bacillota</taxon>
        <taxon>Bacilli</taxon>
        <taxon>Bacillales</taxon>
        <taxon>Paenibacillaceae</taxon>
        <taxon>Paenibacillus</taxon>
    </lineage>
</organism>
<feature type="transmembrane region" description="Helical" evidence="6">
    <location>
        <begin position="33"/>
        <end position="64"/>
    </location>
</feature>
<comment type="caution">
    <text evidence="8">The sequence shown here is derived from an EMBL/GenBank/DDBJ whole genome shotgun (WGS) entry which is preliminary data.</text>
</comment>
<dbReference type="RefSeq" id="WP_379190963.1">
    <property type="nucleotide sequence ID" value="NZ_JBHSOW010000095.1"/>
</dbReference>
<feature type="transmembrane region" description="Helical" evidence="6">
    <location>
        <begin position="71"/>
        <end position="92"/>
    </location>
</feature>
<comment type="subcellular location">
    <subcellularLocation>
        <location evidence="1 6">Cell membrane</location>
        <topology evidence="1 6">Multi-pass membrane protein</topology>
    </subcellularLocation>
</comment>
<dbReference type="Proteomes" id="UP001596047">
    <property type="component" value="Unassembled WGS sequence"/>
</dbReference>
<evidence type="ECO:0000256" key="3">
    <source>
        <dbReference type="ARBA" id="ARBA00022692"/>
    </source>
</evidence>
<keyword evidence="4 6" id="KW-1133">Transmembrane helix</keyword>
<evidence type="ECO:0000313" key="8">
    <source>
        <dbReference type="EMBL" id="MFC5652327.1"/>
    </source>
</evidence>
<evidence type="ECO:0000256" key="2">
    <source>
        <dbReference type="ARBA" id="ARBA00022475"/>
    </source>
</evidence>
<feature type="transmembrane region" description="Helical" evidence="6">
    <location>
        <begin position="178"/>
        <end position="199"/>
    </location>
</feature>
<dbReference type="Pfam" id="PF09335">
    <property type="entry name" value="VTT_dom"/>
    <property type="match status" value="1"/>
</dbReference>
<dbReference type="InterPro" id="IPR015414">
    <property type="entry name" value="TMEM64"/>
</dbReference>
<keyword evidence="5 6" id="KW-0472">Membrane</keyword>
<dbReference type="EMBL" id="JBHSOW010000095">
    <property type="protein sequence ID" value="MFC5652327.1"/>
    <property type="molecule type" value="Genomic_DNA"/>
</dbReference>
<evidence type="ECO:0000256" key="6">
    <source>
        <dbReference type="RuleBase" id="RU366058"/>
    </source>
</evidence>
<comment type="caution">
    <text evidence="6">Lacks conserved residue(s) required for the propagation of feature annotation.</text>
</comment>